<dbReference type="PANTHER" id="PTHR38445:SF6">
    <property type="entry name" value="GNTR-FAMILY TRANSCRIPTIONAL REGULATOR"/>
    <property type="match status" value="1"/>
</dbReference>
<dbReference type="CDD" id="cd07377">
    <property type="entry name" value="WHTH_GntR"/>
    <property type="match status" value="1"/>
</dbReference>
<gene>
    <name evidence="5" type="ordered locus">LIV_1701</name>
</gene>
<dbReference type="InterPro" id="IPR036390">
    <property type="entry name" value="WH_DNA-bd_sf"/>
</dbReference>
<dbReference type="GO" id="GO:0003700">
    <property type="term" value="F:DNA-binding transcription factor activity"/>
    <property type="evidence" value="ECO:0007669"/>
    <property type="project" value="InterPro"/>
</dbReference>
<dbReference type="InterPro" id="IPR036388">
    <property type="entry name" value="WH-like_DNA-bd_sf"/>
</dbReference>
<organism evidence="5 6">
    <name type="scientific">Listeria ivanovii (strain ATCC BAA-678 / PAM 55)</name>
    <dbReference type="NCBI Taxonomy" id="881621"/>
    <lineage>
        <taxon>Bacteria</taxon>
        <taxon>Bacillati</taxon>
        <taxon>Bacillota</taxon>
        <taxon>Bacilli</taxon>
        <taxon>Bacillales</taxon>
        <taxon>Listeriaceae</taxon>
        <taxon>Listeria</taxon>
    </lineage>
</organism>
<dbReference type="SMART" id="SM00345">
    <property type="entry name" value="HTH_GNTR"/>
    <property type="match status" value="1"/>
</dbReference>
<dbReference type="HOGENOM" id="CLU_017584_10_0_9"/>
<dbReference type="GO" id="GO:0003677">
    <property type="term" value="F:DNA binding"/>
    <property type="evidence" value="ECO:0007669"/>
    <property type="project" value="UniProtKB-KW"/>
</dbReference>
<evidence type="ECO:0000313" key="6">
    <source>
        <dbReference type="Proteomes" id="UP000001286"/>
    </source>
</evidence>
<dbReference type="InterPro" id="IPR000524">
    <property type="entry name" value="Tscrpt_reg_HTH_GntR"/>
</dbReference>
<protein>
    <submittedName>
        <fullName evidence="5">Putative transcriptional regulator (GntR family)</fullName>
    </submittedName>
</protein>
<dbReference type="AlphaFoldDB" id="G2ZAX5"/>
<dbReference type="OrthoDB" id="362473at2"/>
<dbReference type="GeneID" id="57076706"/>
<dbReference type="Proteomes" id="UP000001286">
    <property type="component" value="Chromosome"/>
</dbReference>
<dbReference type="Pfam" id="PF00392">
    <property type="entry name" value="GntR"/>
    <property type="match status" value="1"/>
</dbReference>
<dbReference type="EMBL" id="FR687253">
    <property type="protein sequence ID" value="CBW86188.1"/>
    <property type="molecule type" value="Genomic_DNA"/>
</dbReference>
<keyword evidence="1" id="KW-0805">Transcription regulation</keyword>
<dbReference type="eggNOG" id="COG1725">
    <property type="taxonomic scope" value="Bacteria"/>
</dbReference>
<evidence type="ECO:0000313" key="5">
    <source>
        <dbReference type="EMBL" id="CBW86188.1"/>
    </source>
</evidence>
<feature type="domain" description="HTH gntR-type" evidence="4">
    <location>
        <begin position="9"/>
        <end position="77"/>
    </location>
</feature>
<evidence type="ECO:0000259" key="4">
    <source>
        <dbReference type="PROSITE" id="PS50949"/>
    </source>
</evidence>
<dbReference type="PANTHER" id="PTHR38445">
    <property type="entry name" value="HTH-TYPE TRANSCRIPTIONAL REPRESSOR YTRA"/>
    <property type="match status" value="1"/>
</dbReference>
<dbReference type="PROSITE" id="PS50949">
    <property type="entry name" value="HTH_GNTR"/>
    <property type="match status" value="1"/>
</dbReference>
<name>G2ZAX5_LISIP</name>
<dbReference type="RefSeq" id="WP_014093084.1">
    <property type="nucleotide sequence ID" value="NC_016011.1"/>
</dbReference>
<evidence type="ECO:0000256" key="2">
    <source>
        <dbReference type="ARBA" id="ARBA00023125"/>
    </source>
</evidence>
<dbReference type="Gene3D" id="1.10.10.10">
    <property type="entry name" value="Winged helix-like DNA-binding domain superfamily/Winged helix DNA-binding domain"/>
    <property type="match status" value="1"/>
</dbReference>
<keyword evidence="2" id="KW-0238">DNA-binding</keyword>
<dbReference type="Gene3D" id="1.10.287.2110">
    <property type="match status" value="1"/>
</dbReference>
<evidence type="ECO:0000256" key="3">
    <source>
        <dbReference type="ARBA" id="ARBA00023163"/>
    </source>
</evidence>
<proteinExistence type="predicted"/>
<accession>G2ZAX5</accession>
<keyword evidence="3" id="KW-0804">Transcription</keyword>
<evidence type="ECO:0000256" key="1">
    <source>
        <dbReference type="ARBA" id="ARBA00023015"/>
    </source>
</evidence>
<dbReference type="KEGG" id="liv:LIV_1701"/>
<sequence>MKPTFHTDKPIYSQICDWMKKKMVTEEWKADDKLPSVREMGATLAVNPNTVSRAYQELERAGYIYAKRGMGSFVTSEKAVFEQLKNELAKAIAARFLEETESIGLDKQAAIELLSKWGAENDK</sequence>
<reference evidence="5 6" key="1">
    <citation type="journal article" date="2011" name="J. Bacteriol.">
        <title>Complete genome sequence of the animal pathogen Listeria ivanovii, which provides insights into host specificities and evolution of the genus Listeria.</title>
        <authorList>
            <person name="Buchrieser C."/>
            <person name="Rusniok C."/>
            <person name="Garrido P."/>
            <person name="Hain T."/>
            <person name="Scortti M."/>
            <person name="Lampidis R."/>
            <person name="Karst U."/>
            <person name="Chakraborty T."/>
            <person name="Cossart P."/>
            <person name="Kreft J."/>
            <person name="Vazquez-Boland J.A."/>
            <person name="Goebel W."/>
            <person name="Glaser P."/>
        </authorList>
    </citation>
    <scope>NUCLEOTIDE SEQUENCE [LARGE SCALE GENOMIC DNA]</scope>
    <source>
        <strain evidence="6">ATCC BAA-678 / PAM 55</strain>
    </source>
</reference>
<dbReference type="SUPFAM" id="SSF46785">
    <property type="entry name" value="Winged helix' DNA-binding domain"/>
    <property type="match status" value="1"/>
</dbReference>